<reference evidence="2 3" key="1">
    <citation type="journal article" date="2015" name="MBio">
        <title>Genome-Resolved Metagenomic Analysis Reveals Roles for Candidate Phyla and Other Microbial Community Members in Biogeochemical Transformations in Oil Reservoirs.</title>
        <authorList>
            <person name="Hu P."/>
            <person name="Tom L."/>
            <person name="Singh A."/>
            <person name="Thomas B.C."/>
            <person name="Baker B.J."/>
            <person name="Piceno Y.M."/>
            <person name="Andersen G.L."/>
            <person name="Banfield J.F."/>
        </authorList>
    </citation>
    <scope>NUCLEOTIDE SEQUENCE [LARGE SCALE GENOMIC DNA]</scope>
    <source>
        <strain evidence="2">46_16</strain>
    </source>
</reference>
<gene>
    <name evidence="2" type="ORF">XD73_0829</name>
</gene>
<dbReference type="Proteomes" id="UP000064249">
    <property type="component" value="Unassembled WGS sequence"/>
</dbReference>
<dbReference type="Pfam" id="PF13469">
    <property type="entry name" value="Sulfotransfer_3"/>
    <property type="match status" value="1"/>
</dbReference>
<keyword evidence="1" id="KW-0812">Transmembrane</keyword>
<name>A0A124FMZ6_9CHLR</name>
<evidence type="ECO:0000313" key="3">
    <source>
        <dbReference type="Proteomes" id="UP000064249"/>
    </source>
</evidence>
<keyword evidence="1" id="KW-1133">Transmembrane helix</keyword>
<evidence type="ECO:0000313" key="2">
    <source>
        <dbReference type="EMBL" id="KUK46302.1"/>
    </source>
</evidence>
<evidence type="ECO:0008006" key="4">
    <source>
        <dbReference type="Google" id="ProtNLM"/>
    </source>
</evidence>
<dbReference type="Gene3D" id="3.40.50.300">
    <property type="entry name" value="P-loop containing nucleotide triphosphate hydrolases"/>
    <property type="match status" value="1"/>
</dbReference>
<comment type="caution">
    <text evidence="2">The sequence shown here is derived from an EMBL/GenBank/DDBJ whole genome shotgun (WGS) entry which is preliminary data.</text>
</comment>
<proteinExistence type="predicted"/>
<dbReference type="InterPro" id="IPR052736">
    <property type="entry name" value="Stf3_sulfotransferase"/>
</dbReference>
<accession>A0A124FMZ6</accession>
<evidence type="ECO:0000256" key="1">
    <source>
        <dbReference type="SAM" id="Phobius"/>
    </source>
</evidence>
<organism evidence="2 3">
    <name type="scientific">Anaerolinea thermophila</name>
    <dbReference type="NCBI Taxonomy" id="167964"/>
    <lineage>
        <taxon>Bacteria</taxon>
        <taxon>Bacillati</taxon>
        <taxon>Chloroflexota</taxon>
        <taxon>Anaerolineae</taxon>
        <taxon>Anaerolineales</taxon>
        <taxon>Anaerolineaceae</taxon>
        <taxon>Anaerolinea</taxon>
    </lineage>
</organism>
<keyword evidence="1" id="KW-0472">Membrane</keyword>
<dbReference type="AlphaFoldDB" id="A0A124FMZ6"/>
<dbReference type="EMBL" id="LGFU01000042">
    <property type="protein sequence ID" value="KUK46302.1"/>
    <property type="molecule type" value="Genomic_DNA"/>
</dbReference>
<dbReference type="PANTHER" id="PTHR36451:SF1">
    <property type="entry name" value="OMEGA-HYDROXY-BETA-DIHYDROMENAQUINONE-9 SULFOTRANSFERASE STF3"/>
    <property type="match status" value="1"/>
</dbReference>
<feature type="transmembrane region" description="Helical" evidence="1">
    <location>
        <begin position="31"/>
        <end position="52"/>
    </location>
</feature>
<sequence>MKLNLKLYLKTIWYSLFKAEGTPGRLTPKRFFVLLIIFLLYPLWHFSIRLAYGLDMLFYPQVKSQNIEKPIFIVGNFRSGTTLLHRMLAKDEQSTGMKTWEIYIAPSIIQRNFVHWLMRINRLVGNPIQKIINSFEKALRQYSYMHPTGLNEIEEDGHVFLHTWSTYNLFAFFPFPDLIDKYIYYDEEVSEEQKEQDMDYYQEVLQRHIYANNGKRYISKSPTYSPKVKTLHKKFPDAKFINLVRSPLRVIPSSVSMFSNHWKTYGEPKEDYPQAAQDVIRKQAKHWYIHPHQYLKTLPPDQYVMLRFQDLVDNPKAAIENIYERFGIEMTPEYQQILIEETEKAKQFTSNHDYSLKEMGLESQSLSDEFEPAMKEYGTETALIK</sequence>
<protein>
    <recommendedName>
        <fullName evidence="4">Sulfotransferase</fullName>
    </recommendedName>
</protein>
<dbReference type="InterPro" id="IPR027417">
    <property type="entry name" value="P-loop_NTPase"/>
</dbReference>
<dbReference type="SUPFAM" id="SSF52540">
    <property type="entry name" value="P-loop containing nucleoside triphosphate hydrolases"/>
    <property type="match status" value="1"/>
</dbReference>
<dbReference type="PANTHER" id="PTHR36451">
    <property type="entry name" value="PAPS-DEPENDENT SULFOTRANSFERASE STF3"/>
    <property type="match status" value="1"/>
</dbReference>